<feature type="compositionally biased region" description="Basic and acidic residues" evidence="1">
    <location>
        <begin position="112"/>
        <end position="167"/>
    </location>
</feature>
<dbReference type="GO" id="GO:0046872">
    <property type="term" value="F:metal ion binding"/>
    <property type="evidence" value="ECO:0007669"/>
    <property type="project" value="InterPro"/>
</dbReference>
<sequence>MSGIMHKIGETLHMGGDHKEEDKHKGEGRHDVGQGQAYAYGGAEHKGEGYYDASHGQSYGTTMTGGKAMTGTDYKGETGGYGTGMTGGTDYKGETGGYGTGMTGGTYMGEAGHGHTQGEQHKEGLMDKIKDKIHGDKTTEHGQEGEKKKKERKKREDGHESSSSDSD</sequence>
<evidence type="ECO:0000313" key="2">
    <source>
        <dbReference type="EMBL" id="GMJ11280.1"/>
    </source>
</evidence>
<feature type="region of interest" description="Disordered" evidence="1">
    <location>
        <begin position="1"/>
        <end position="51"/>
    </location>
</feature>
<gene>
    <name evidence="2" type="ORF">HRI_004797200</name>
</gene>
<dbReference type="OrthoDB" id="1723991at2759"/>
<name>A0A9W7JCI2_HIBTR</name>
<comment type="caution">
    <text evidence="2">The sequence shown here is derived from an EMBL/GenBank/DDBJ whole genome shotgun (WGS) entry which is preliminary data.</text>
</comment>
<feature type="region of interest" description="Disordered" evidence="1">
    <location>
        <begin position="108"/>
        <end position="167"/>
    </location>
</feature>
<accession>A0A9W7JCI2</accession>
<dbReference type="PANTHER" id="PTHR34941:SF1">
    <property type="entry name" value="DEHYDRIN HIRD11"/>
    <property type="match status" value="1"/>
</dbReference>
<keyword evidence="3" id="KW-1185">Reference proteome</keyword>
<dbReference type="AlphaFoldDB" id="A0A9W7JCI2"/>
<dbReference type="InterPro" id="IPR039285">
    <property type="entry name" value="HIRD11-like"/>
</dbReference>
<reference evidence="2" key="1">
    <citation type="submission" date="2023-05" db="EMBL/GenBank/DDBJ databases">
        <title>Genome and transcriptome analyses reveal genes involved in the formation of fine ridges on petal epidermal cells in Hibiscus trionum.</title>
        <authorList>
            <person name="Koshimizu S."/>
            <person name="Masuda S."/>
            <person name="Ishii T."/>
            <person name="Shirasu K."/>
            <person name="Hoshino A."/>
            <person name="Arita M."/>
        </authorList>
    </citation>
    <scope>NUCLEOTIDE SEQUENCE</scope>
    <source>
        <strain evidence="2">Hamamatsu line</strain>
    </source>
</reference>
<feature type="compositionally biased region" description="Basic and acidic residues" evidence="1">
    <location>
        <begin position="7"/>
        <end position="32"/>
    </location>
</feature>
<dbReference type="PANTHER" id="PTHR34941">
    <property type="entry name" value="DEHYDRIN HIRD11"/>
    <property type="match status" value="1"/>
</dbReference>
<proteinExistence type="predicted"/>
<evidence type="ECO:0000256" key="1">
    <source>
        <dbReference type="SAM" id="MobiDB-lite"/>
    </source>
</evidence>
<organism evidence="2 3">
    <name type="scientific">Hibiscus trionum</name>
    <name type="common">Flower of an hour</name>
    <dbReference type="NCBI Taxonomy" id="183268"/>
    <lineage>
        <taxon>Eukaryota</taxon>
        <taxon>Viridiplantae</taxon>
        <taxon>Streptophyta</taxon>
        <taxon>Embryophyta</taxon>
        <taxon>Tracheophyta</taxon>
        <taxon>Spermatophyta</taxon>
        <taxon>Magnoliopsida</taxon>
        <taxon>eudicotyledons</taxon>
        <taxon>Gunneridae</taxon>
        <taxon>Pentapetalae</taxon>
        <taxon>rosids</taxon>
        <taxon>malvids</taxon>
        <taxon>Malvales</taxon>
        <taxon>Malvaceae</taxon>
        <taxon>Malvoideae</taxon>
        <taxon>Hibiscus</taxon>
    </lineage>
</organism>
<dbReference type="Proteomes" id="UP001165190">
    <property type="component" value="Unassembled WGS sequence"/>
</dbReference>
<protein>
    <submittedName>
        <fullName evidence="2">Uncharacterized protein</fullName>
    </submittedName>
</protein>
<feature type="compositionally biased region" description="Low complexity" evidence="1">
    <location>
        <begin position="33"/>
        <end position="42"/>
    </location>
</feature>
<evidence type="ECO:0000313" key="3">
    <source>
        <dbReference type="Proteomes" id="UP001165190"/>
    </source>
</evidence>
<dbReference type="EMBL" id="BSYR01000061">
    <property type="protein sequence ID" value="GMJ11280.1"/>
    <property type="molecule type" value="Genomic_DNA"/>
</dbReference>